<name>A0A8H3U0L6_9TREE</name>
<dbReference type="EMBL" id="BLZA01000058">
    <property type="protein sequence ID" value="GHJ90288.1"/>
    <property type="molecule type" value="Genomic_DNA"/>
</dbReference>
<sequence length="232" mass="26477">MPALKDVQNYGVWFARPIKYDVETKEDDPKSPHIHLTFRDNSQENFTAAINIKSGDRKESRLVYWFNDDMHASFIDDFKGLKPGFHSLEGNTKGLDYLRDDGLFDQSKGEILDHDIDGENNDIIDKLTPLLKRSVNEKATIHIFGSQFGGKKSTGKQRGIHNVHMNQGSLPKYSNGVQQDGAMFFHFEDEDQWVGVFLAFASQRVPTDNETGQPLPNARSWANILKQEEEEF</sequence>
<evidence type="ECO:0000313" key="2">
    <source>
        <dbReference type="Proteomes" id="UP000620104"/>
    </source>
</evidence>
<dbReference type="InterPro" id="IPR019268">
    <property type="entry name" value="DUF2278"/>
</dbReference>
<evidence type="ECO:0000313" key="1">
    <source>
        <dbReference type="EMBL" id="GHJ90288.1"/>
    </source>
</evidence>
<proteinExistence type="predicted"/>
<gene>
    <name evidence="1" type="ORF">NliqN6_6690</name>
</gene>
<protein>
    <recommendedName>
        <fullName evidence="3">DUF2278 family protein</fullName>
    </recommendedName>
</protein>
<accession>A0A8H3U0L6</accession>
<comment type="caution">
    <text evidence="1">The sequence shown here is derived from an EMBL/GenBank/DDBJ whole genome shotgun (WGS) entry which is preliminary data.</text>
</comment>
<reference evidence="1" key="1">
    <citation type="submission" date="2020-07" db="EMBL/GenBank/DDBJ databases">
        <title>Draft Genome Sequence of a Deep-Sea Yeast, Naganishia (Cryptococcus) liquefaciens strain N6.</title>
        <authorList>
            <person name="Han Y.W."/>
            <person name="Kajitani R."/>
            <person name="Morimoto H."/>
            <person name="Parhat M."/>
            <person name="Tsubouchi H."/>
            <person name="Bakenova O."/>
            <person name="Ogata M."/>
            <person name="Argunhan B."/>
            <person name="Aoki R."/>
            <person name="Kajiwara S."/>
            <person name="Itoh T."/>
            <person name="Iwasaki H."/>
        </authorList>
    </citation>
    <scope>NUCLEOTIDE SEQUENCE</scope>
    <source>
        <strain evidence="1">N6</strain>
    </source>
</reference>
<dbReference type="OrthoDB" id="2580841at2759"/>
<organism evidence="1 2">
    <name type="scientific">Naganishia liquefaciens</name>
    <dbReference type="NCBI Taxonomy" id="104408"/>
    <lineage>
        <taxon>Eukaryota</taxon>
        <taxon>Fungi</taxon>
        <taxon>Dikarya</taxon>
        <taxon>Basidiomycota</taxon>
        <taxon>Agaricomycotina</taxon>
        <taxon>Tremellomycetes</taxon>
        <taxon>Filobasidiales</taxon>
        <taxon>Filobasidiaceae</taxon>
        <taxon>Naganishia</taxon>
    </lineage>
</organism>
<dbReference type="Proteomes" id="UP000620104">
    <property type="component" value="Unassembled WGS sequence"/>
</dbReference>
<evidence type="ECO:0008006" key="3">
    <source>
        <dbReference type="Google" id="ProtNLM"/>
    </source>
</evidence>
<dbReference type="AlphaFoldDB" id="A0A8H3U0L6"/>
<dbReference type="Pfam" id="PF10042">
    <property type="entry name" value="DUF2278"/>
    <property type="match status" value="1"/>
</dbReference>
<keyword evidence="2" id="KW-1185">Reference proteome</keyword>